<dbReference type="Pfam" id="PF00682">
    <property type="entry name" value="HMGL-like"/>
    <property type="match status" value="1"/>
</dbReference>
<evidence type="ECO:0000256" key="2">
    <source>
        <dbReference type="ARBA" id="ARBA00004689"/>
    </source>
</evidence>
<dbReference type="SUPFAM" id="SSF110921">
    <property type="entry name" value="2-isopropylmalate synthase LeuA, allosteric (dimerisation) domain"/>
    <property type="match status" value="1"/>
</dbReference>
<dbReference type="InterPro" id="IPR054692">
    <property type="entry name" value="LeuA-like_post-cat"/>
</dbReference>
<feature type="binding site" evidence="10">
    <location>
        <position position="280"/>
    </location>
    <ligand>
        <name>Mg(2+)</name>
        <dbReference type="ChEBI" id="CHEBI:18420"/>
    </ligand>
</feature>
<dbReference type="Gene3D" id="3.20.20.70">
    <property type="entry name" value="Aldolase class I"/>
    <property type="match status" value="1"/>
</dbReference>
<dbReference type="InterPro" id="IPR013785">
    <property type="entry name" value="Aldolase_TIM"/>
</dbReference>
<dbReference type="HAMAP" id="MF_00572">
    <property type="entry name" value="LeuA_type2"/>
    <property type="match status" value="1"/>
</dbReference>
<dbReference type="NCBIfam" id="NF002991">
    <property type="entry name" value="PRK03739.1"/>
    <property type="match status" value="1"/>
</dbReference>
<keyword evidence="8 10" id="KW-0479">Metal-binding</keyword>
<keyword evidence="13" id="KW-0012">Acyltransferase</keyword>
<dbReference type="SUPFAM" id="SSF51569">
    <property type="entry name" value="Aldolase"/>
    <property type="match status" value="1"/>
</dbReference>
<dbReference type="PROSITE" id="PS50991">
    <property type="entry name" value="PYR_CT"/>
    <property type="match status" value="1"/>
</dbReference>
<name>A0A2Z2NVW7_9GAMM</name>
<dbReference type="SMART" id="SM00917">
    <property type="entry name" value="LeuA_dimer"/>
    <property type="match status" value="1"/>
</dbReference>
<dbReference type="GO" id="GO:0003852">
    <property type="term" value="F:2-isopropylmalate synthase activity"/>
    <property type="evidence" value="ECO:0007669"/>
    <property type="project" value="UniProtKB-UniRule"/>
</dbReference>
<protein>
    <recommendedName>
        <fullName evidence="4 10">2-isopropylmalate synthase</fullName>
        <ecNumber evidence="4 10">2.3.3.13</ecNumber>
    </recommendedName>
    <alternativeName>
        <fullName evidence="10">Alpha-IPM synthase</fullName>
    </alternativeName>
    <alternativeName>
        <fullName evidence="10">Alpha-isopropylmalate synthase</fullName>
    </alternativeName>
</protein>
<evidence type="ECO:0000256" key="6">
    <source>
        <dbReference type="ARBA" id="ARBA00022605"/>
    </source>
</evidence>
<keyword evidence="10" id="KW-0963">Cytoplasm</keyword>
<organism evidence="13 14">
    <name type="scientific">Granulosicoccus antarcticus IMCC3135</name>
    <dbReference type="NCBI Taxonomy" id="1192854"/>
    <lineage>
        <taxon>Bacteria</taxon>
        <taxon>Pseudomonadati</taxon>
        <taxon>Pseudomonadota</taxon>
        <taxon>Gammaproteobacteria</taxon>
        <taxon>Chromatiales</taxon>
        <taxon>Granulosicoccaceae</taxon>
        <taxon>Granulosicoccus</taxon>
    </lineage>
</organism>
<dbReference type="InterPro" id="IPR036230">
    <property type="entry name" value="LeuA_allosteric_dom_sf"/>
</dbReference>
<dbReference type="GO" id="GO:0009098">
    <property type="term" value="P:L-leucine biosynthetic process"/>
    <property type="evidence" value="ECO:0007669"/>
    <property type="project" value="UniProtKB-UniRule"/>
</dbReference>
<dbReference type="GO" id="GO:0003985">
    <property type="term" value="F:acetyl-CoA C-acetyltransferase activity"/>
    <property type="evidence" value="ECO:0007669"/>
    <property type="project" value="UniProtKB-UniRule"/>
</dbReference>
<evidence type="ECO:0000256" key="3">
    <source>
        <dbReference type="ARBA" id="ARBA00009767"/>
    </source>
</evidence>
<dbReference type="PROSITE" id="PS00816">
    <property type="entry name" value="AIPM_HOMOCIT_SYNTH_2"/>
    <property type="match status" value="1"/>
</dbReference>
<keyword evidence="9 10" id="KW-0100">Branched-chain amino acid biosynthesis</keyword>
<comment type="cofactor">
    <cofactor evidence="10">
        <name>Mg(2+)</name>
        <dbReference type="ChEBI" id="CHEBI:18420"/>
    </cofactor>
</comment>
<dbReference type="RefSeq" id="WP_205737734.1">
    <property type="nucleotide sequence ID" value="NZ_CP018632.1"/>
</dbReference>
<dbReference type="EMBL" id="CP018632">
    <property type="protein sequence ID" value="ASJ75602.1"/>
    <property type="molecule type" value="Genomic_DNA"/>
</dbReference>
<dbReference type="FunFam" id="3.20.20.70:FF:000045">
    <property type="entry name" value="2-isopropylmalate synthase"/>
    <property type="match status" value="1"/>
</dbReference>
<evidence type="ECO:0000256" key="9">
    <source>
        <dbReference type="ARBA" id="ARBA00023304"/>
    </source>
</evidence>
<dbReference type="Gene3D" id="3.30.160.270">
    <property type="match status" value="1"/>
</dbReference>
<dbReference type="PROSITE" id="PS00815">
    <property type="entry name" value="AIPM_HOMOCIT_SYNTH_1"/>
    <property type="match status" value="1"/>
</dbReference>
<dbReference type="SUPFAM" id="SSF89000">
    <property type="entry name" value="post-HMGL domain-like"/>
    <property type="match status" value="1"/>
</dbReference>
<dbReference type="Pfam" id="PF08502">
    <property type="entry name" value="LeuA_dimer"/>
    <property type="match status" value="1"/>
</dbReference>
<sequence>MMNDPSTKYPAFPQVPMTDRQWPGNTLTKPPIWCSVDLRDGNQALIEPMGSERKLRMFDLLVGIGFKQIEIGFPAASQTDFDFVRQLIEEGRVPEDVTLQVLTQARRPLIERTFEALKGAPSAILHLYNSTSELQRRVVFGLDKAGVKQIAVDGAEIVAEYAAKQTDTRWQFEYSPESFTGTELPYAVEVCDAVNEIWQPTPENPTILNVPATVEMSMPNVHADQIEWFLKNIKNRESVCLSLHPHNDRGCAVAATELGLLAGADRVEGTLFGNGERTGNVDLVTLALNLFTQGIDPKLDFSDIYEVMRTVEHCNQLPVHPRHPYAGELVFTAFSGSHQDAIKKGFSAMRKSNSPVWEVPYLPIDPADVGRSYEAVIRVNSQSGKGGVAFILERDHGLELPRRMQMEFSQVVQGISEETGKEVNATTIKEAFDQTFLNAQLPLEFIRHTSTQDDDDDDSLRTLTAIVMINGEKHEIKGQGNGPIDAFVHALKSFLDVDFRVVDYHQHATGAGADAQSACYFEIQAGKGATRYGAALHSNIVTASLKAVCSAFNRGVQDGLLEPTYPA</sequence>
<feature type="region of interest" description="Regulatory domain" evidence="10">
    <location>
        <begin position="439"/>
        <end position="567"/>
    </location>
</feature>
<dbReference type="Proteomes" id="UP000250079">
    <property type="component" value="Chromosome"/>
</dbReference>
<evidence type="ECO:0000256" key="7">
    <source>
        <dbReference type="ARBA" id="ARBA00022679"/>
    </source>
</evidence>
<evidence type="ECO:0000256" key="5">
    <source>
        <dbReference type="ARBA" id="ARBA00022430"/>
    </source>
</evidence>
<dbReference type="Pfam" id="PF22615">
    <property type="entry name" value="IPMS_D2"/>
    <property type="match status" value="1"/>
</dbReference>
<dbReference type="InterPro" id="IPR002034">
    <property type="entry name" value="AIPM/Hcit_synth_CS"/>
</dbReference>
<evidence type="ECO:0000256" key="4">
    <source>
        <dbReference type="ARBA" id="ARBA00012973"/>
    </source>
</evidence>
<accession>A0A2Z2NVW7</accession>
<comment type="function">
    <text evidence="10">Catalyzes the condensation of the acetyl group of acetyl-CoA with 3-methyl-2-oxobutanoate (2-ketoisovalerate) to form 3-carboxy-3-hydroxy-4-methylpentanoate (2-isopropylmalate).</text>
</comment>
<evidence type="ECO:0000259" key="12">
    <source>
        <dbReference type="PROSITE" id="PS50991"/>
    </source>
</evidence>
<evidence type="ECO:0000256" key="8">
    <source>
        <dbReference type="ARBA" id="ARBA00022723"/>
    </source>
</evidence>
<keyword evidence="6 10" id="KW-0028">Amino-acid biosynthesis</keyword>
<dbReference type="GO" id="GO:0005737">
    <property type="term" value="C:cytoplasm"/>
    <property type="evidence" value="ECO:0007669"/>
    <property type="project" value="UniProtKB-SubCell"/>
</dbReference>
<dbReference type="UniPathway" id="UPA00048">
    <property type="reaction ID" value="UER00070"/>
</dbReference>
<evidence type="ECO:0000256" key="1">
    <source>
        <dbReference type="ARBA" id="ARBA00000064"/>
    </source>
</evidence>
<comment type="catalytic activity">
    <reaction evidence="1 10">
        <text>3-methyl-2-oxobutanoate + acetyl-CoA + H2O = (2S)-2-isopropylmalate + CoA + H(+)</text>
        <dbReference type="Rhea" id="RHEA:21524"/>
        <dbReference type="ChEBI" id="CHEBI:1178"/>
        <dbReference type="ChEBI" id="CHEBI:11851"/>
        <dbReference type="ChEBI" id="CHEBI:15377"/>
        <dbReference type="ChEBI" id="CHEBI:15378"/>
        <dbReference type="ChEBI" id="CHEBI:57287"/>
        <dbReference type="ChEBI" id="CHEBI:57288"/>
        <dbReference type="EC" id="2.3.3.13"/>
    </reaction>
</comment>
<evidence type="ECO:0000313" key="13">
    <source>
        <dbReference type="EMBL" id="ASJ75602.1"/>
    </source>
</evidence>
<comment type="subunit">
    <text evidence="10">Homodimer.</text>
</comment>
<gene>
    <name evidence="10 13" type="primary">leuA</name>
    <name evidence="13" type="ORF">IMCC3135_27745</name>
</gene>
<dbReference type="KEGG" id="gai:IMCC3135_27745"/>
<dbReference type="InterPro" id="IPR000891">
    <property type="entry name" value="PYR_CT"/>
</dbReference>
<evidence type="ECO:0000256" key="10">
    <source>
        <dbReference type="HAMAP-Rule" id="MF_00572"/>
    </source>
</evidence>
<comment type="subcellular location">
    <subcellularLocation>
        <location evidence="10">Cytoplasm</location>
    </subcellularLocation>
</comment>
<dbReference type="PANTHER" id="PTHR46911">
    <property type="match status" value="1"/>
</dbReference>
<dbReference type="InterPro" id="IPR013709">
    <property type="entry name" value="2-isopropylmalate_synth_dimer"/>
</dbReference>
<dbReference type="InterPro" id="IPR039371">
    <property type="entry name" value="LeuA_N_DRE-TIM"/>
</dbReference>
<comment type="pathway">
    <text evidence="2 10">Amino-acid biosynthesis; L-leucine biosynthesis; L-leucine from 3-methyl-2-oxobutanoate: step 1/4.</text>
</comment>
<feature type="domain" description="Pyruvate carboxyltransferase" evidence="12">
    <location>
        <begin position="31"/>
        <end position="305"/>
    </location>
</feature>
<proteinExistence type="inferred from homology"/>
<reference evidence="13 14" key="1">
    <citation type="submission" date="2016-12" db="EMBL/GenBank/DDBJ databases">
        <authorList>
            <person name="Song W.-J."/>
            <person name="Kurnit D.M."/>
        </authorList>
    </citation>
    <scope>NUCLEOTIDE SEQUENCE [LARGE SCALE GENOMIC DNA]</scope>
    <source>
        <strain evidence="13 14">IMCC3135</strain>
    </source>
</reference>
<evidence type="ECO:0000313" key="14">
    <source>
        <dbReference type="Proteomes" id="UP000250079"/>
    </source>
</evidence>
<comment type="similarity">
    <text evidence="3 10">Belongs to the alpha-IPM synthase/homocitrate synthase family. LeuA type 2 subfamily.</text>
</comment>
<feature type="binding site" evidence="10">
    <location>
        <position position="246"/>
    </location>
    <ligand>
        <name>Mg(2+)</name>
        <dbReference type="ChEBI" id="CHEBI:18420"/>
    </ligand>
</feature>
<feature type="binding site" evidence="10">
    <location>
        <position position="244"/>
    </location>
    <ligand>
        <name>Mg(2+)</name>
        <dbReference type="ChEBI" id="CHEBI:18420"/>
    </ligand>
</feature>
<dbReference type="AlphaFoldDB" id="A0A2Z2NVW7"/>
<feature type="region of interest" description="Disordered" evidence="11">
    <location>
        <begin position="1"/>
        <end position="23"/>
    </location>
</feature>
<dbReference type="GO" id="GO:0000287">
    <property type="term" value="F:magnesium ion binding"/>
    <property type="evidence" value="ECO:0007669"/>
    <property type="project" value="UniProtKB-UniRule"/>
</dbReference>
<keyword evidence="14" id="KW-1185">Reference proteome</keyword>
<dbReference type="CDD" id="cd07942">
    <property type="entry name" value="DRE_TIM_LeuA"/>
    <property type="match status" value="1"/>
</dbReference>
<keyword evidence="5 10" id="KW-0432">Leucine biosynthesis</keyword>
<dbReference type="NCBIfam" id="TIGR00970">
    <property type="entry name" value="leuA_yeast"/>
    <property type="match status" value="1"/>
</dbReference>
<dbReference type="EC" id="2.3.3.13" evidence="4 10"/>
<evidence type="ECO:0000256" key="11">
    <source>
        <dbReference type="SAM" id="MobiDB-lite"/>
    </source>
</evidence>
<keyword evidence="10" id="KW-0460">Magnesium</keyword>
<keyword evidence="7 10" id="KW-0808">Transferase</keyword>
<feature type="binding site" evidence="10">
    <location>
        <position position="40"/>
    </location>
    <ligand>
        <name>Mg(2+)</name>
        <dbReference type="ChEBI" id="CHEBI:18420"/>
    </ligand>
</feature>
<dbReference type="InterPro" id="IPR005668">
    <property type="entry name" value="IPM_Synthase"/>
</dbReference>
<dbReference type="PANTHER" id="PTHR46911:SF1">
    <property type="entry name" value="2-ISOPROPYLMALATE SYNTHASE"/>
    <property type="match status" value="1"/>
</dbReference>